<feature type="region of interest" description="Disordered" evidence="1">
    <location>
        <begin position="27"/>
        <end position="49"/>
    </location>
</feature>
<feature type="signal peptide" evidence="2">
    <location>
        <begin position="1"/>
        <end position="23"/>
    </location>
</feature>
<dbReference type="RefSeq" id="WP_215608696.1">
    <property type="nucleotide sequence ID" value="NZ_JADOES010000014.1"/>
</dbReference>
<feature type="compositionally biased region" description="Pro residues" evidence="1">
    <location>
        <begin position="27"/>
        <end position="36"/>
    </location>
</feature>
<evidence type="ECO:0000256" key="2">
    <source>
        <dbReference type="SAM" id="SignalP"/>
    </source>
</evidence>
<feature type="domain" description="Peptidoglycan binding-like" evidence="3">
    <location>
        <begin position="56"/>
        <end position="111"/>
    </location>
</feature>
<keyword evidence="2" id="KW-0732">Signal</keyword>
<evidence type="ECO:0000313" key="4">
    <source>
        <dbReference type="EMBL" id="MBT9315630.1"/>
    </source>
</evidence>
<sequence>MSKLLTAAVVGSILALVGLSSHAQTLLPPPPPPLPSPSGFAGPPGTGRSLVPGDSGIDVEALQLALDRNGFNPGPIDGAYGPMTSNAVSQFQQVYDLPVTGVAGPATLDILGIEEATNDIEVVVNDRDFTLDDDRPYVAAITGSTRKLGQVQRSLGGATLDSARQGNFINIGSYSSRSAAAERVREARRLGFDARTLYRP</sequence>
<keyword evidence="5" id="KW-1185">Reference proteome</keyword>
<protein>
    <submittedName>
        <fullName evidence="4">Peptidoglycan-binding protein</fullName>
    </submittedName>
</protein>
<proteinExistence type="predicted"/>
<gene>
    <name evidence="4" type="ORF">IXB50_09350</name>
</gene>
<dbReference type="InterPro" id="IPR036366">
    <property type="entry name" value="PGBDSf"/>
</dbReference>
<dbReference type="Pfam" id="PF01471">
    <property type="entry name" value="PG_binding_1"/>
    <property type="match status" value="1"/>
</dbReference>
<dbReference type="EMBL" id="JADOES010000014">
    <property type="protein sequence ID" value="MBT9315630.1"/>
    <property type="molecule type" value="Genomic_DNA"/>
</dbReference>
<feature type="chain" id="PRO_5037521122" evidence="2">
    <location>
        <begin position="24"/>
        <end position="200"/>
    </location>
</feature>
<name>A0A947DF52_9CYAN</name>
<comment type="caution">
    <text evidence="4">The sequence shown here is derived from an EMBL/GenBank/DDBJ whole genome shotgun (WGS) entry which is preliminary data.</text>
</comment>
<evidence type="ECO:0000256" key="1">
    <source>
        <dbReference type="SAM" id="MobiDB-lite"/>
    </source>
</evidence>
<dbReference type="InterPro" id="IPR002477">
    <property type="entry name" value="Peptidoglycan-bd-like"/>
</dbReference>
<dbReference type="InterPro" id="IPR036365">
    <property type="entry name" value="PGBD-like_sf"/>
</dbReference>
<evidence type="ECO:0000313" key="5">
    <source>
        <dbReference type="Proteomes" id="UP000717364"/>
    </source>
</evidence>
<accession>A0A947DF52</accession>
<reference evidence="4" key="2">
    <citation type="journal article" date="2021" name="Mar. Drugs">
        <title>Genome Reduction and Secondary Metabolism of the Marine Sponge-Associated Cyanobacterium Leptothoe.</title>
        <authorList>
            <person name="Konstantinou D."/>
            <person name="Popin R.V."/>
            <person name="Fewer D.P."/>
            <person name="Sivonen K."/>
            <person name="Gkelis S."/>
        </authorList>
    </citation>
    <scope>NUCLEOTIDE SEQUENCE</scope>
    <source>
        <strain evidence="4">TAU-MAC 1115</strain>
    </source>
</reference>
<dbReference type="Gene3D" id="1.10.101.10">
    <property type="entry name" value="PGBD-like superfamily/PGBD"/>
    <property type="match status" value="1"/>
</dbReference>
<reference evidence="4" key="1">
    <citation type="submission" date="2020-11" db="EMBL/GenBank/DDBJ databases">
        <authorList>
            <person name="Konstantinou D."/>
            <person name="Gkelis S."/>
            <person name="Popin R."/>
            <person name="Fewer D."/>
            <person name="Sivonen K."/>
        </authorList>
    </citation>
    <scope>NUCLEOTIDE SEQUENCE</scope>
    <source>
        <strain evidence="4">TAU-MAC 1115</strain>
    </source>
</reference>
<dbReference type="Proteomes" id="UP000717364">
    <property type="component" value="Unassembled WGS sequence"/>
</dbReference>
<dbReference type="SUPFAM" id="SSF47090">
    <property type="entry name" value="PGBD-like"/>
    <property type="match status" value="1"/>
</dbReference>
<dbReference type="AlphaFoldDB" id="A0A947DF52"/>
<evidence type="ECO:0000259" key="3">
    <source>
        <dbReference type="Pfam" id="PF01471"/>
    </source>
</evidence>
<organism evidence="4 5">
    <name type="scientific">Leptothoe spongobia TAU-MAC 1115</name>
    <dbReference type="NCBI Taxonomy" id="1967444"/>
    <lineage>
        <taxon>Bacteria</taxon>
        <taxon>Bacillati</taxon>
        <taxon>Cyanobacteriota</taxon>
        <taxon>Cyanophyceae</taxon>
        <taxon>Nodosilineales</taxon>
        <taxon>Cymatolegaceae</taxon>
        <taxon>Leptothoe</taxon>
        <taxon>Leptothoe spongobia</taxon>
    </lineage>
</organism>